<organism evidence="5 6">
    <name type="scientific">Sesamum angolense</name>
    <dbReference type="NCBI Taxonomy" id="2727404"/>
    <lineage>
        <taxon>Eukaryota</taxon>
        <taxon>Viridiplantae</taxon>
        <taxon>Streptophyta</taxon>
        <taxon>Embryophyta</taxon>
        <taxon>Tracheophyta</taxon>
        <taxon>Spermatophyta</taxon>
        <taxon>Magnoliopsida</taxon>
        <taxon>eudicotyledons</taxon>
        <taxon>Gunneridae</taxon>
        <taxon>Pentapetalae</taxon>
        <taxon>asterids</taxon>
        <taxon>lamiids</taxon>
        <taxon>Lamiales</taxon>
        <taxon>Pedaliaceae</taxon>
        <taxon>Sesamum</taxon>
    </lineage>
</organism>
<dbReference type="SUPFAM" id="SSF54211">
    <property type="entry name" value="Ribosomal protein S5 domain 2-like"/>
    <property type="match status" value="2"/>
</dbReference>
<dbReference type="Proteomes" id="UP001289374">
    <property type="component" value="Unassembled WGS sequence"/>
</dbReference>
<name>A0AAE2BKB8_9LAMI</name>
<dbReference type="AlphaFoldDB" id="A0AAE2BKB8"/>
<comment type="caution">
    <text evidence="5">The sequence shown here is derived from an EMBL/GenBank/DDBJ whole genome shotgun (WGS) entry which is preliminary data.</text>
</comment>
<evidence type="ECO:0000313" key="5">
    <source>
        <dbReference type="EMBL" id="KAK4388577.1"/>
    </source>
</evidence>
<dbReference type="Gene3D" id="3.30.230.40">
    <property type="entry name" value="Imidazole glycerol phosphate dehydratase, domain 1"/>
    <property type="match status" value="2"/>
</dbReference>
<dbReference type="Pfam" id="PF00475">
    <property type="entry name" value="IGPD"/>
    <property type="match status" value="1"/>
</dbReference>
<protein>
    <submittedName>
        <fullName evidence="5">Imidazoleglycerol-phosphate dehydratase, chloroplastic</fullName>
    </submittedName>
</protein>
<evidence type="ECO:0000256" key="4">
    <source>
        <dbReference type="ARBA" id="ARBA00023239"/>
    </source>
</evidence>
<dbReference type="GO" id="GO:0004424">
    <property type="term" value="F:imidazoleglycerol-phosphate dehydratase activity"/>
    <property type="evidence" value="ECO:0007669"/>
    <property type="project" value="InterPro"/>
</dbReference>
<keyword evidence="6" id="KW-1185">Reference proteome</keyword>
<dbReference type="InterPro" id="IPR020568">
    <property type="entry name" value="Ribosomal_Su5_D2-typ_SF"/>
</dbReference>
<dbReference type="EMBL" id="JACGWL010000014">
    <property type="protein sequence ID" value="KAK4388577.1"/>
    <property type="molecule type" value="Genomic_DNA"/>
</dbReference>
<dbReference type="PANTHER" id="PTHR23133">
    <property type="entry name" value="IMIDAZOLEGLYCEROL-PHOSPHATE DEHYDRATASE HIS7"/>
    <property type="match status" value="1"/>
</dbReference>
<dbReference type="FunFam" id="3.30.230.40:FF:000003">
    <property type="entry name" value="Imidazoleglycerol-phosphate dehydratase HisB"/>
    <property type="match status" value="1"/>
</dbReference>
<proteinExistence type="predicted"/>
<keyword evidence="3" id="KW-0368">Histidine biosynthesis</keyword>
<evidence type="ECO:0000256" key="2">
    <source>
        <dbReference type="ARBA" id="ARBA00022605"/>
    </source>
</evidence>
<reference evidence="5" key="2">
    <citation type="journal article" date="2024" name="Plant">
        <title>Genomic evolution and insights into agronomic trait innovations of Sesamum species.</title>
        <authorList>
            <person name="Miao H."/>
            <person name="Wang L."/>
            <person name="Qu L."/>
            <person name="Liu H."/>
            <person name="Sun Y."/>
            <person name="Le M."/>
            <person name="Wang Q."/>
            <person name="Wei S."/>
            <person name="Zheng Y."/>
            <person name="Lin W."/>
            <person name="Duan Y."/>
            <person name="Cao H."/>
            <person name="Xiong S."/>
            <person name="Wang X."/>
            <person name="Wei L."/>
            <person name="Li C."/>
            <person name="Ma Q."/>
            <person name="Ju M."/>
            <person name="Zhao R."/>
            <person name="Li G."/>
            <person name="Mu C."/>
            <person name="Tian Q."/>
            <person name="Mei H."/>
            <person name="Zhang T."/>
            <person name="Gao T."/>
            <person name="Zhang H."/>
        </authorList>
    </citation>
    <scope>NUCLEOTIDE SEQUENCE</scope>
    <source>
        <strain evidence="5">K16</strain>
    </source>
</reference>
<keyword evidence="4" id="KW-0456">Lyase</keyword>
<comment type="pathway">
    <text evidence="1">Amino-acid biosynthesis; L-histidine biosynthesis; L-histidine from 5-phospho-alpha-D-ribose 1-diphosphate: step 6/9.</text>
</comment>
<keyword evidence="2" id="KW-0028">Amino-acid biosynthesis</keyword>
<dbReference type="PANTHER" id="PTHR23133:SF2">
    <property type="entry name" value="IMIDAZOLEGLYCEROL-PHOSPHATE DEHYDRATASE"/>
    <property type="match status" value="1"/>
</dbReference>
<evidence type="ECO:0000256" key="3">
    <source>
        <dbReference type="ARBA" id="ARBA00023102"/>
    </source>
</evidence>
<dbReference type="InterPro" id="IPR038494">
    <property type="entry name" value="IGPD_sf"/>
</dbReference>
<evidence type="ECO:0000313" key="6">
    <source>
        <dbReference type="Proteomes" id="UP001289374"/>
    </source>
</evidence>
<evidence type="ECO:0000256" key="1">
    <source>
        <dbReference type="ARBA" id="ARBA00005047"/>
    </source>
</evidence>
<dbReference type="GO" id="GO:0000105">
    <property type="term" value="P:L-histidine biosynthetic process"/>
    <property type="evidence" value="ECO:0007669"/>
    <property type="project" value="UniProtKB-KW"/>
</dbReference>
<reference evidence="5" key="1">
    <citation type="submission" date="2020-06" db="EMBL/GenBank/DDBJ databases">
        <authorList>
            <person name="Li T."/>
            <person name="Hu X."/>
            <person name="Zhang T."/>
            <person name="Song X."/>
            <person name="Zhang H."/>
            <person name="Dai N."/>
            <person name="Sheng W."/>
            <person name="Hou X."/>
            <person name="Wei L."/>
        </authorList>
    </citation>
    <scope>NUCLEOTIDE SEQUENCE</scope>
    <source>
        <strain evidence="5">K16</strain>
        <tissue evidence="5">Leaf</tissue>
    </source>
</reference>
<sequence>MELSNPSSSLTGSFLPWSRLCNSRIHILQAPPVDSAIIRSFGGRIGEAKIVTKKTKVVVKINLGGRAVSETNTGIPFLDHMLDLLASHGLFDVHVKAVGDIISDDYYRTEDVGIAMGTALLQAVGDRKEISLYGDFSAPHDEALVQVSLALKQALGDRIGINQLGCFSTVLDDALVLVSLVDRNSVVVSGGVNVVFPFMRNIGILQYFLIQFLLKDLSGRPHLSYDLQIPRETIGTYDPQLVEHFFLSLVNTFGMTLHIRQSIFLNCWILNVISCWENSNHILEATFKAFARALRQATEYDARRHDSVPSIAFSVAARKVSTDFLDTALTILKVGYLEILYLLGNHKVVGEKYELARE</sequence>
<gene>
    <name evidence="5" type="ORF">Sango_2464300</name>
</gene>
<dbReference type="InterPro" id="IPR000807">
    <property type="entry name" value="ImidazoleglycerolP_deHydtase"/>
</dbReference>
<accession>A0AAE2BKB8</accession>